<evidence type="ECO:0000313" key="2">
    <source>
        <dbReference type="EMBL" id="EHN62806.1"/>
    </source>
</evidence>
<proteinExistence type="predicted"/>
<protein>
    <submittedName>
        <fullName evidence="2">Beta-lactamase</fullName>
    </submittedName>
</protein>
<dbReference type="InterPro" id="IPR012338">
    <property type="entry name" value="Beta-lactam/transpept-like"/>
</dbReference>
<dbReference type="SUPFAM" id="SSF56601">
    <property type="entry name" value="beta-lactamase/transpeptidase-like"/>
    <property type="match status" value="1"/>
</dbReference>
<keyword evidence="3" id="KW-1185">Reference proteome</keyword>
<dbReference type="Pfam" id="PF00144">
    <property type="entry name" value="Beta-lactamase"/>
    <property type="match status" value="1"/>
</dbReference>
<gene>
    <name evidence="2" type="ORF">HMPREF0557_00021</name>
</gene>
<dbReference type="InterPro" id="IPR001466">
    <property type="entry name" value="Beta-lactam-related"/>
</dbReference>
<comment type="caution">
    <text evidence="2">The sequence shown here is derived from an EMBL/GenBank/DDBJ whole genome shotgun (WGS) entry which is preliminary data.</text>
</comment>
<organism evidence="2 3">
    <name type="scientific">Listeria innocua ATCC 33091</name>
    <dbReference type="NCBI Taxonomy" id="1002366"/>
    <lineage>
        <taxon>Bacteria</taxon>
        <taxon>Bacillati</taxon>
        <taxon>Bacillota</taxon>
        <taxon>Bacilli</taxon>
        <taxon>Bacillales</taxon>
        <taxon>Listeriaceae</taxon>
        <taxon>Listeria</taxon>
    </lineage>
</organism>
<feature type="domain" description="Beta-lactamase-related" evidence="1">
    <location>
        <begin position="29"/>
        <end position="320"/>
    </location>
</feature>
<dbReference type="Proteomes" id="UP000003597">
    <property type="component" value="Unassembled WGS sequence"/>
</dbReference>
<dbReference type="RefSeq" id="WP_003768973.1">
    <property type="nucleotide sequence ID" value="NZ_JH556634.1"/>
</dbReference>
<accession>A0AB72ZD92</accession>
<evidence type="ECO:0000313" key="3">
    <source>
        <dbReference type="Proteomes" id="UP000003597"/>
    </source>
</evidence>
<sequence length="323" mass="36964">MNNTPMLPLEKFLIIDELVKKKYSNIRGLSIFQNENHVLETYYGRKTKNDKFNVASITKSVISLLIGIAIDKGYIRSVNEKVIDFFPEYKFTDNNVLRNQITIKNLLTMTAPFPFPNMREPLTRLCRQNDWVEYALQIMGTGGRIGTFKYSTSGAHLLSAILTKATKMSAREFANKHLFEPLSIETVPNFPMKFDIDHVFGRKMKGWVSDPLGNNAGGWGLTLTLNEMSKLGQLCLQEGYFNGKQIISKEWLEDSTRQVKNSYGYYGYLWWIRDNKDEYMAVGSGGNIIYINKNKRIVIAIASTIISKPTDRQELIDKILSIL</sequence>
<name>A0AB72ZD92_LISIO</name>
<dbReference type="PANTHER" id="PTHR43283:SF7">
    <property type="entry name" value="BETA-LACTAMASE-RELATED DOMAIN-CONTAINING PROTEIN"/>
    <property type="match status" value="1"/>
</dbReference>
<dbReference type="InterPro" id="IPR050789">
    <property type="entry name" value="Diverse_Enzym_Activities"/>
</dbReference>
<dbReference type="AlphaFoldDB" id="A0AB72ZD92"/>
<dbReference type="PANTHER" id="PTHR43283">
    <property type="entry name" value="BETA-LACTAMASE-RELATED"/>
    <property type="match status" value="1"/>
</dbReference>
<dbReference type="EMBL" id="AGCN01000001">
    <property type="protein sequence ID" value="EHN62806.1"/>
    <property type="molecule type" value="Genomic_DNA"/>
</dbReference>
<reference evidence="2 3" key="1">
    <citation type="submission" date="2011-08" db="EMBL/GenBank/DDBJ databases">
        <authorList>
            <person name="Weinstock G."/>
            <person name="Sodergren E."/>
            <person name="Clifton S."/>
            <person name="Fulton L."/>
            <person name="Fulton B."/>
            <person name="Courtney L."/>
            <person name="Fronick C."/>
            <person name="Harrison M."/>
            <person name="Strong C."/>
            <person name="Farmer C."/>
            <person name="Delahaunty K."/>
            <person name="Markovic C."/>
            <person name="Hall O."/>
            <person name="Minx P."/>
            <person name="Tomlinson C."/>
            <person name="Mitreva M."/>
            <person name="Hou S."/>
            <person name="Chen J."/>
            <person name="Wollam A."/>
            <person name="Pepin K.H."/>
            <person name="Johnson M."/>
            <person name="Bhonagiri V."/>
            <person name="Zhang X."/>
            <person name="Suruliraj S."/>
            <person name="Warren W."/>
            <person name="Chinwalla A."/>
            <person name="Mardis E.R."/>
            <person name="Wilson R.K."/>
        </authorList>
    </citation>
    <scope>NUCLEOTIDE SEQUENCE [LARGE SCALE GENOMIC DNA]</scope>
    <source>
        <strain evidence="2 3">ATCC 33091</strain>
    </source>
</reference>
<evidence type="ECO:0000259" key="1">
    <source>
        <dbReference type="Pfam" id="PF00144"/>
    </source>
</evidence>
<dbReference type="Gene3D" id="3.40.710.10">
    <property type="entry name" value="DD-peptidase/beta-lactamase superfamily"/>
    <property type="match status" value="1"/>
</dbReference>